<organism evidence="4 5">
    <name type="scientific">Lupinus luteus</name>
    <name type="common">European yellow lupine</name>
    <dbReference type="NCBI Taxonomy" id="3873"/>
    <lineage>
        <taxon>Eukaryota</taxon>
        <taxon>Viridiplantae</taxon>
        <taxon>Streptophyta</taxon>
        <taxon>Embryophyta</taxon>
        <taxon>Tracheophyta</taxon>
        <taxon>Spermatophyta</taxon>
        <taxon>Magnoliopsida</taxon>
        <taxon>eudicotyledons</taxon>
        <taxon>Gunneridae</taxon>
        <taxon>Pentapetalae</taxon>
        <taxon>rosids</taxon>
        <taxon>fabids</taxon>
        <taxon>Fabales</taxon>
        <taxon>Fabaceae</taxon>
        <taxon>Papilionoideae</taxon>
        <taxon>50 kb inversion clade</taxon>
        <taxon>genistoids sensu lato</taxon>
        <taxon>core genistoids</taxon>
        <taxon>Genisteae</taxon>
        <taxon>Lupinus</taxon>
    </lineage>
</organism>
<evidence type="ECO:0000256" key="2">
    <source>
        <dbReference type="SAM" id="Phobius"/>
    </source>
</evidence>
<dbReference type="InterPro" id="IPR036869">
    <property type="entry name" value="J_dom_sf"/>
</dbReference>
<evidence type="ECO:0000259" key="3">
    <source>
        <dbReference type="PROSITE" id="PS50076"/>
    </source>
</evidence>
<feature type="transmembrane region" description="Helical" evidence="2">
    <location>
        <begin position="479"/>
        <end position="500"/>
    </location>
</feature>
<dbReference type="EMBL" id="CAXHTB010000002">
    <property type="protein sequence ID" value="CAL0301630.1"/>
    <property type="molecule type" value="Genomic_DNA"/>
</dbReference>
<evidence type="ECO:0000313" key="4">
    <source>
        <dbReference type="EMBL" id="CAL0301630.1"/>
    </source>
</evidence>
<dbReference type="Proteomes" id="UP001497480">
    <property type="component" value="Unassembled WGS sequence"/>
</dbReference>
<evidence type="ECO:0000313" key="5">
    <source>
        <dbReference type="Proteomes" id="UP001497480"/>
    </source>
</evidence>
<evidence type="ECO:0000256" key="1">
    <source>
        <dbReference type="SAM" id="MobiDB-lite"/>
    </source>
</evidence>
<feature type="region of interest" description="Disordered" evidence="1">
    <location>
        <begin position="42"/>
        <end position="79"/>
    </location>
</feature>
<dbReference type="PROSITE" id="PS50076">
    <property type="entry name" value="DNAJ_2"/>
    <property type="match status" value="1"/>
</dbReference>
<keyword evidence="2" id="KW-1133">Transmembrane helix</keyword>
<dbReference type="Gene3D" id="1.10.287.110">
    <property type="entry name" value="DnaJ domain"/>
    <property type="match status" value="1"/>
</dbReference>
<keyword evidence="5" id="KW-1185">Reference proteome</keyword>
<dbReference type="PANTHER" id="PTHR45295">
    <property type="entry name" value="CHAPERONE PROTEIN DNAJ C76, CHLOROPLASTIC"/>
    <property type="match status" value="1"/>
</dbReference>
<name>A0AAV1VXC9_LUPLU</name>
<feature type="compositionally biased region" description="Polar residues" evidence="1">
    <location>
        <begin position="42"/>
        <end position="52"/>
    </location>
</feature>
<dbReference type="CDD" id="cd06257">
    <property type="entry name" value="DnaJ"/>
    <property type="match status" value="1"/>
</dbReference>
<comment type="caution">
    <text evidence="4">The sequence shown here is derived from an EMBL/GenBank/DDBJ whole genome shotgun (WGS) entry which is preliminary data.</text>
</comment>
<dbReference type="SUPFAM" id="SSF54862">
    <property type="entry name" value="4Fe-4S ferredoxins"/>
    <property type="match status" value="1"/>
</dbReference>
<keyword evidence="2" id="KW-0472">Membrane</keyword>
<dbReference type="InterPro" id="IPR001623">
    <property type="entry name" value="DnaJ_domain"/>
</dbReference>
<feature type="domain" description="J" evidence="3">
    <location>
        <begin position="89"/>
        <end position="152"/>
    </location>
</feature>
<proteinExistence type="predicted"/>
<dbReference type="PANTHER" id="PTHR45295:SF1">
    <property type="entry name" value="CHAPERONE PROTEIN DNAJ C76, CHLOROPLASTIC"/>
    <property type="match status" value="1"/>
</dbReference>
<keyword evidence="2" id="KW-0812">Transmembrane</keyword>
<dbReference type="Gene3D" id="3.30.70.20">
    <property type="match status" value="1"/>
</dbReference>
<dbReference type="Pfam" id="PF00226">
    <property type="entry name" value="DnaJ"/>
    <property type="match status" value="1"/>
</dbReference>
<accession>A0AAV1VXC9</accession>
<dbReference type="SMART" id="SM00271">
    <property type="entry name" value="DnaJ"/>
    <property type="match status" value="1"/>
</dbReference>
<dbReference type="SUPFAM" id="SSF46565">
    <property type="entry name" value="Chaperone J-domain"/>
    <property type="match status" value="1"/>
</dbReference>
<reference evidence="4 5" key="1">
    <citation type="submission" date="2024-03" db="EMBL/GenBank/DDBJ databases">
        <authorList>
            <person name="Martinez-Hernandez J."/>
        </authorList>
    </citation>
    <scope>NUCLEOTIDE SEQUENCE [LARGE SCALE GENOMIC DNA]</scope>
</reference>
<sequence length="504" mass="55433">MSYPLTLPSSQSRTMKIASVAASACLPLNTTTSSSMIRTELSTLGSNPSNMHKSFSKSNSSSNFTCKASSSSSSSSSTRSYSSFMQDLDLYDLLGIDSSCDQTQLKMAYRSLQKRCHPDIAGPAGHDMAIILNQAYAILSDPNARMAYDKEQAKISDFKGFTGRPIYSVWYGSESEQRAIFVDEVKCIGCLKCALLAEKTFAIESVYGRARVVAQWADSEQKTQEAIDSCPVNCIAMVERSNLAALEFLMSKQPRGNVRVGASNTAGARVSNIFVDVEKFQNRFQETMEKASTKFSKEIDFQRESRMSAIQAIRSISNWLYWQSPIASGSSSRPNNSMTRITYALPDPTIGKLRDAAARKKIRDSEKANHKIPLNAAHPEEYWAPSTEVIPSSITNIVSPISAKNPSVTKRQKTTDEIDAEDAYENQNSPFRWGFPMVTAFIAVATVRLHEVVPVQELKQHAAGSLALDIVNNPWSQSILAGATWYMIGLAVIELVAIIGNKKV</sequence>
<protein>
    <recommendedName>
        <fullName evidence="3">J domain-containing protein</fullName>
    </recommendedName>
</protein>
<dbReference type="AlphaFoldDB" id="A0AAV1VXC9"/>
<feature type="compositionally biased region" description="Low complexity" evidence="1">
    <location>
        <begin position="56"/>
        <end position="79"/>
    </location>
</feature>
<gene>
    <name evidence="4" type="ORF">LLUT_LOCUS2690</name>
</gene>
<dbReference type="Pfam" id="PF13370">
    <property type="entry name" value="Fer4_13"/>
    <property type="match status" value="1"/>
</dbReference>